<keyword evidence="6" id="KW-1185">Reference proteome</keyword>
<gene>
    <name evidence="4" type="primary">mqnA</name>
    <name evidence="5" type="ORF">BCF55_1091</name>
</gene>
<dbReference type="EC" id="4.2.1.151" evidence="4"/>
<dbReference type="EMBL" id="RCCJ01000001">
    <property type="protein sequence ID" value="RLJ70808.1"/>
    <property type="molecule type" value="Genomic_DNA"/>
</dbReference>
<evidence type="ECO:0000256" key="4">
    <source>
        <dbReference type="HAMAP-Rule" id="MF_00995"/>
    </source>
</evidence>
<dbReference type="PANTHER" id="PTHR37690:SF1">
    <property type="entry name" value="CHORISMATE DEHYDRATASE"/>
    <property type="match status" value="1"/>
</dbReference>
<dbReference type="GO" id="GO:0009234">
    <property type="term" value="P:menaquinone biosynthetic process"/>
    <property type="evidence" value="ECO:0007669"/>
    <property type="project" value="UniProtKB-UniRule"/>
</dbReference>
<evidence type="ECO:0000256" key="1">
    <source>
        <dbReference type="ARBA" id="ARBA00004863"/>
    </source>
</evidence>
<comment type="function">
    <text evidence="4">Catalyzes the dehydration of chorismate into 3-[(1-carboxyvinyl)oxy]benzoate, a step in the biosynthesis of menaquinone (MK, vitamin K2).</text>
</comment>
<dbReference type="SUPFAM" id="SSF53850">
    <property type="entry name" value="Periplasmic binding protein-like II"/>
    <property type="match status" value="1"/>
</dbReference>
<comment type="similarity">
    <text evidence="4">Belongs to the MqnA/MqnD family. MqnA subfamily.</text>
</comment>
<sequence>MFLQMLRVGKVAYLNTLPMFYSFGGFKLVEGHPTELVKKLRAGEIDAGIVSSAEYFFNPQDYYILPDISISSKGKVCSVLLLSNKPLEEVEKVRITPNSLTSRYLLTFVLKEVHGIAPKEVTEGEDALLLIGDEALNLRELYRFTYDLGEEWFNATGLPFVFALFLIRKDVPEEGIRALHRELKTSIQTFFADLKKDRVQLPGNKDFLKHYFSNCIDYELGAEHLKSLRRFFTFLERETGKSAPEFISLFPLL</sequence>
<evidence type="ECO:0000313" key="5">
    <source>
        <dbReference type="EMBL" id="RLJ70808.1"/>
    </source>
</evidence>
<comment type="pathway">
    <text evidence="1 4">Quinol/quinone metabolism; menaquinone biosynthesis.</text>
</comment>
<dbReference type="RefSeq" id="WP_245960407.1">
    <property type="nucleotide sequence ID" value="NZ_RCCJ01000001.1"/>
</dbReference>
<reference evidence="5 6" key="1">
    <citation type="submission" date="2018-10" db="EMBL/GenBank/DDBJ databases">
        <title>Genomic Encyclopedia of Archaeal and Bacterial Type Strains, Phase II (KMG-II): from individual species to whole genera.</title>
        <authorList>
            <person name="Goeker M."/>
        </authorList>
    </citation>
    <scope>NUCLEOTIDE SEQUENCE [LARGE SCALE GENOMIC DNA]</scope>
    <source>
        <strain evidence="5 6">DSM 16510</strain>
    </source>
</reference>
<dbReference type="CDD" id="cd13634">
    <property type="entry name" value="PBP2_Sco4506"/>
    <property type="match status" value="1"/>
</dbReference>
<dbReference type="PANTHER" id="PTHR37690">
    <property type="entry name" value="CHORISMATE DEHYDRATASE"/>
    <property type="match status" value="1"/>
</dbReference>
<proteinExistence type="inferred from homology"/>
<keyword evidence="3 4" id="KW-0456">Lyase</keyword>
<evidence type="ECO:0000256" key="3">
    <source>
        <dbReference type="ARBA" id="ARBA00023239"/>
    </source>
</evidence>
<dbReference type="AlphaFoldDB" id="A0A497XPJ2"/>
<accession>A0A497XPJ2</accession>
<evidence type="ECO:0000256" key="2">
    <source>
        <dbReference type="ARBA" id="ARBA00022428"/>
    </source>
</evidence>
<name>A0A497XPJ2_9AQUI</name>
<protein>
    <recommendedName>
        <fullName evidence="4">Chorismate dehydratase</fullName>
        <ecNumber evidence="4">4.2.1.151</ecNumber>
    </recommendedName>
    <alternativeName>
        <fullName evidence="4">Menaquinone biosynthetic enzyme MqnA</fullName>
    </alternativeName>
</protein>
<dbReference type="Proteomes" id="UP000267841">
    <property type="component" value="Unassembled WGS sequence"/>
</dbReference>
<keyword evidence="2 4" id="KW-0474">Menaquinone biosynthesis</keyword>
<dbReference type="InterPro" id="IPR030868">
    <property type="entry name" value="MqnA"/>
</dbReference>
<dbReference type="Pfam" id="PF02621">
    <property type="entry name" value="VitK2_biosynth"/>
    <property type="match status" value="1"/>
</dbReference>
<comment type="caution">
    <text evidence="5">The sequence shown here is derived from an EMBL/GenBank/DDBJ whole genome shotgun (WGS) entry which is preliminary data.</text>
</comment>
<dbReference type="HAMAP" id="MF_00995">
    <property type="entry name" value="MqnA"/>
    <property type="match status" value="1"/>
</dbReference>
<dbReference type="UniPathway" id="UPA00079"/>
<dbReference type="GO" id="GO:0016836">
    <property type="term" value="F:hydro-lyase activity"/>
    <property type="evidence" value="ECO:0007669"/>
    <property type="project" value="UniProtKB-UniRule"/>
</dbReference>
<dbReference type="InterPro" id="IPR003773">
    <property type="entry name" value="Menaquinone_biosynth"/>
</dbReference>
<evidence type="ECO:0000313" key="6">
    <source>
        <dbReference type="Proteomes" id="UP000267841"/>
    </source>
</evidence>
<organism evidence="5 6">
    <name type="scientific">Hydrogenivirga caldilitoris</name>
    <dbReference type="NCBI Taxonomy" id="246264"/>
    <lineage>
        <taxon>Bacteria</taxon>
        <taxon>Pseudomonadati</taxon>
        <taxon>Aquificota</taxon>
        <taxon>Aquificia</taxon>
        <taxon>Aquificales</taxon>
        <taxon>Aquificaceae</taxon>
        <taxon>Hydrogenivirga</taxon>
    </lineage>
</organism>
<dbReference type="Gene3D" id="3.40.190.10">
    <property type="entry name" value="Periplasmic binding protein-like II"/>
    <property type="match status" value="2"/>
</dbReference>
<comment type="catalytic activity">
    <reaction evidence="4">
        <text>chorismate = 3-[(1-carboxyvinyl)-oxy]benzoate + H2O</text>
        <dbReference type="Rhea" id="RHEA:40051"/>
        <dbReference type="ChEBI" id="CHEBI:15377"/>
        <dbReference type="ChEBI" id="CHEBI:29748"/>
        <dbReference type="ChEBI" id="CHEBI:76981"/>
        <dbReference type="EC" id="4.2.1.151"/>
    </reaction>
</comment>